<proteinExistence type="predicted"/>
<gene>
    <name evidence="1" type="ORF">QFC20_003736</name>
</gene>
<keyword evidence="2" id="KW-1185">Reference proteome</keyword>
<accession>A0ACC2W9Q6</accession>
<evidence type="ECO:0000313" key="1">
    <source>
        <dbReference type="EMBL" id="KAJ9107791.1"/>
    </source>
</evidence>
<sequence>MASNANPYKPHLYADILANDSILAKYGVTRADIAYPGPREMSAWLLEEYKQERAKHNTILRNWLLRLNIPADVMKDAVEVMPTVLDRVCHKNAEHVKMEDGIFMSQNDPTSSFADCLAEKVDGNYLYTIFHAAEFARDESLRKAYLQMHRSGEPLDLDLLSHRLTKECEGENRVIIYVLLFRQLGNYVGSSKHPDIRELEHIRKSVNILVARAREQVGSLPPMETVHEMTPDAPFFASYGMEGSVIACSGSAKRQARDDNQGPFLQFNTFDRPMRGLAGAMPLRLRRPAALRYYVLSRHFEDHDMPILPPQGFLPENKQLRFIVEAWKAIYGPDFPEWHDERARFLCTALKAGMRQACDRLGPLDHSKSHLGRWHGAHMVNHVRDPLVCQLVLDCTSPIPDNYTGVHKFGKRTVEDAEPIDKEYWKEMAYLLGRPVGSREPCTNNGQPVGCSEPCTSNAIRETTGQELQAQPSSGSGEAESPVPQAQIDVAVDERRWRARTIQKGATSFYLENFDKTSKTAAVKIKGEGGRQGLLEWLNHWVDPPVKFTLEEIVDALADQDETFTSLYDPAYPKRQVGLNLVANPAMQARLLKLRRRAARALARLDGIHAPDAFLMAFADPILSYYKHWASPGSTEVHFNYMFEFSPDTADPTVPEIDIVMQNILEKDLGFHRLEARGIVQSLQCTGILRCLLSARFTHVSTFDRHIKELRKSSQRYPKITAADKQAFLQIPTQPNGKTPKSTTTQQTRALRIALGEAFCKSCDPKDVMQFGMRNDARVALEGVLADVGKEQNPPWPALAEATSSDRIRRRDEIMASKDLRILIYTRYSKHLRSQGYTAALDQIRFRMNLKYYLFNALSEAEEDLRFACTQMFHLVFIRQFWTIYGDHPDAISVLSYALGRPPRHLTELLKKYPGVLNAPTNGIQPATPPVAGA</sequence>
<name>A0ACC2W9Q6_9TREE</name>
<evidence type="ECO:0000313" key="2">
    <source>
        <dbReference type="Proteomes" id="UP001230649"/>
    </source>
</evidence>
<protein>
    <submittedName>
        <fullName evidence="1">Uncharacterized protein</fullName>
    </submittedName>
</protein>
<dbReference type="Proteomes" id="UP001230649">
    <property type="component" value="Unassembled WGS sequence"/>
</dbReference>
<dbReference type="EMBL" id="JASBWS010000036">
    <property type="protein sequence ID" value="KAJ9107791.1"/>
    <property type="molecule type" value="Genomic_DNA"/>
</dbReference>
<organism evidence="1 2">
    <name type="scientific">Naganishia adeliensis</name>
    <dbReference type="NCBI Taxonomy" id="92952"/>
    <lineage>
        <taxon>Eukaryota</taxon>
        <taxon>Fungi</taxon>
        <taxon>Dikarya</taxon>
        <taxon>Basidiomycota</taxon>
        <taxon>Agaricomycotina</taxon>
        <taxon>Tremellomycetes</taxon>
        <taxon>Filobasidiales</taxon>
        <taxon>Filobasidiaceae</taxon>
        <taxon>Naganishia</taxon>
    </lineage>
</organism>
<comment type="caution">
    <text evidence="1">The sequence shown here is derived from an EMBL/GenBank/DDBJ whole genome shotgun (WGS) entry which is preliminary data.</text>
</comment>
<reference evidence="1" key="1">
    <citation type="submission" date="2023-04" db="EMBL/GenBank/DDBJ databases">
        <title>Draft Genome sequencing of Naganishia species isolated from polar environments using Oxford Nanopore Technology.</title>
        <authorList>
            <person name="Leo P."/>
            <person name="Venkateswaran K."/>
        </authorList>
    </citation>
    <scope>NUCLEOTIDE SEQUENCE</scope>
    <source>
        <strain evidence="1">MNA-CCFEE 5262</strain>
    </source>
</reference>